<name>A0A1H2PL62_9BURK</name>
<dbReference type="Pfam" id="PF05947">
    <property type="entry name" value="T6SS_TssF"/>
    <property type="match status" value="1"/>
</dbReference>
<dbReference type="PIRSF" id="PIRSF028304">
    <property type="entry name" value="UCP028304"/>
    <property type="match status" value="1"/>
</dbReference>
<dbReference type="RefSeq" id="WP_091905346.1">
    <property type="nucleotide sequence ID" value="NZ_FNLO01000002.1"/>
</dbReference>
<sequence length="590" mass="65844">MLNRYYEDELAKLKGLALEFARANPALAPMLSGRSTDPDVERLLEGVAFLTGLARQKLDDEFPEFIQELSTLLFPHYLRPVPATTLVAFEPRGALAETASVPVGTELASVPVDGTACIFRTAQAVEVHPLTLRTSLRAGSGRTPSIELDFTLVGADLAHWSARSLRLFLSAGYTEASKLLMLLMTEVSSVKLRVGNWASELGPRALRPTGFDTALIPYPPNAFPGYRSLQEFFVQPEKFLFVDLDHVDRLRGQTGSAFSISLSLRRIPSWLGELGDEPFALNVTPVINLFSYHADPITLDHRQSDYLVTPEGGNKRHYQIHSVNRVTSYRQGVAQQREYRPFGVLGRLGGETEGALPGRVERRHDGVVPGEDLVYRTSLRPGAVGNDTDLYLSFAYPPGAVPRTETLSIDLSCTNRYLPESLRYGDISQPTSSSPERLSFRNIRPMTPVVNPPVREELRWRLLGHAALNFLSMADANNLRALLSLYVFSERQEQGNEAANRRRIAGIKELTVKSEVRLFGRNTLRGQHIRMRCELDHFAGIGDMYVFGSVIDRFLGAYASINSYTRFELEDIFSGEVFEWTPRLGQQALL</sequence>
<dbReference type="EMBL" id="FNLO01000002">
    <property type="protein sequence ID" value="SDV47138.1"/>
    <property type="molecule type" value="Genomic_DNA"/>
</dbReference>
<evidence type="ECO:0000313" key="1">
    <source>
        <dbReference type="EMBL" id="SDV47138.1"/>
    </source>
</evidence>
<proteinExistence type="predicted"/>
<accession>A0A1H2PL62</accession>
<reference evidence="2" key="1">
    <citation type="submission" date="2016-09" db="EMBL/GenBank/DDBJ databases">
        <authorList>
            <person name="Varghese N."/>
            <person name="Submissions S."/>
        </authorList>
    </citation>
    <scope>NUCLEOTIDE SEQUENCE [LARGE SCALE GENOMIC DNA]</scope>
    <source>
        <strain evidence="2">JS23</strain>
    </source>
</reference>
<dbReference type="Proteomes" id="UP000243719">
    <property type="component" value="Unassembled WGS sequence"/>
</dbReference>
<keyword evidence="2" id="KW-1185">Reference proteome</keyword>
<dbReference type="AlphaFoldDB" id="A0A1H2PL62"/>
<dbReference type="OrthoDB" id="9763676at2"/>
<dbReference type="InterPro" id="IPR010272">
    <property type="entry name" value="T6SS_TssF"/>
</dbReference>
<evidence type="ECO:0000313" key="2">
    <source>
        <dbReference type="Proteomes" id="UP000243719"/>
    </source>
</evidence>
<dbReference type="PANTHER" id="PTHR35370">
    <property type="entry name" value="CYTOPLASMIC PROTEIN-RELATED-RELATED"/>
    <property type="match status" value="1"/>
</dbReference>
<dbReference type="PANTHER" id="PTHR35370:SF4">
    <property type="entry name" value="TYPE VI SECRETION SYSTEM BASEPLATE SUBUNIT TSSF"/>
    <property type="match status" value="1"/>
</dbReference>
<gene>
    <name evidence="1" type="ORF">SAMN05216551_102304</name>
</gene>
<dbReference type="NCBIfam" id="TIGR03359">
    <property type="entry name" value="VI_chp_6"/>
    <property type="match status" value="1"/>
</dbReference>
<protein>
    <submittedName>
        <fullName evidence="1">Type VI secretion system protein ImpG</fullName>
    </submittedName>
</protein>
<organism evidence="1 2">
    <name type="scientific">Chitinasiproducens palmae</name>
    <dbReference type="NCBI Taxonomy" id="1770053"/>
    <lineage>
        <taxon>Bacteria</taxon>
        <taxon>Pseudomonadati</taxon>
        <taxon>Pseudomonadota</taxon>
        <taxon>Betaproteobacteria</taxon>
        <taxon>Burkholderiales</taxon>
        <taxon>Burkholderiaceae</taxon>
        <taxon>Chitinasiproducens</taxon>
    </lineage>
</organism>
<dbReference type="STRING" id="1770053.SAMN05216551_102304"/>